<evidence type="ECO:0000256" key="3">
    <source>
        <dbReference type="ARBA" id="ARBA00022723"/>
    </source>
</evidence>
<proteinExistence type="inferred from homology"/>
<dbReference type="InterPro" id="IPR007197">
    <property type="entry name" value="rSAM"/>
</dbReference>
<keyword evidence="5" id="KW-0067">ATP-binding</keyword>
<name>A0A485M521_9ZZZZ</name>
<dbReference type="CDD" id="cd01335">
    <property type="entry name" value="Radical_SAM"/>
    <property type="match status" value="1"/>
</dbReference>
<evidence type="ECO:0000256" key="6">
    <source>
        <dbReference type="ARBA" id="ARBA00023004"/>
    </source>
</evidence>
<dbReference type="GO" id="GO:0003824">
    <property type="term" value="F:catalytic activity"/>
    <property type="evidence" value="ECO:0007669"/>
    <property type="project" value="InterPro"/>
</dbReference>
<dbReference type="SUPFAM" id="SSF52540">
    <property type="entry name" value="P-loop containing nucleoside triphosphate hydrolases"/>
    <property type="match status" value="1"/>
</dbReference>
<dbReference type="InterPro" id="IPR013785">
    <property type="entry name" value="Aldolase_TIM"/>
</dbReference>
<dbReference type="SUPFAM" id="SSF54211">
    <property type="entry name" value="Ribosomal protein S5 domain 2-like"/>
    <property type="match status" value="1"/>
</dbReference>
<dbReference type="SMART" id="SM00382">
    <property type="entry name" value="AAA"/>
    <property type="match status" value="1"/>
</dbReference>
<organism evidence="9">
    <name type="scientific">anaerobic digester metagenome</name>
    <dbReference type="NCBI Taxonomy" id="1263854"/>
    <lineage>
        <taxon>unclassified sequences</taxon>
        <taxon>metagenomes</taxon>
        <taxon>ecological metagenomes</taxon>
    </lineage>
</organism>
<dbReference type="SFLD" id="SFLDS00029">
    <property type="entry name" value="Radical_SAM"/>
    <property type="match status" value="1"/>
</dbReference>
<dbReference type="GO" id="GO:0051536">
    <property type="term" value="F:iron-sulfur cluster binding"/>
    <property type="evidence" value="ECO:0007669"/>
    <property type="project" value="UniProtKB-KW"/>
</dbReference>
<keyword evidence="7" id="KW-0411">Iron-sulfur</keyword>
<comment type="similarity">
    <text evidence="1">Belongs to the Mg-chelatase subunits D/I family. ComM subfamily.</text>
</comment>
<protein>
    <recommendedName>
        <fullName evidence="8">AAA+ ATPase domain-containing protein</fullName>
    </recommendedName>
</protein>
<accession>A0A485M521</accession>
<dbReference type="InterPro" id="IPR014721">
    <property type="entry name" value="Ribsml_uS5_D2-typ_fold_subgr"/>
</dbReference>
<dbReference type="EMBL" id="CAADRM010000132">
    <property type="protein sequence ID" value="VFU17461.1"/>
    <property type="molecule type" value="Genomic_DNA"/>
</dbReference>
<dbReference type="Pfam" id="PF04055">
    <property type="entry name" value="Radical_SAM"/>
    <property type="match status" value="1"/>
</dbReference>
<evidence type="ECO:0000313" key="9">
    <source>
        <dbReference type="EMBL" id="VFU17461.1"/>
    </source>
</evidence>
<dbReference type="InterPro" id="IPR020568">
    <property type="entry name" value="Ribosomal_Su5_D2-typ_SF"/>
</dbReference>
<keyword evidence="4" id="KW-0547">Nucleotide-binding</keyword>
<dbReference type="InterPro" id="IPR058240">
    <property type="entry name" value="rSAM_sf"/>
</dbReference>
<dbReference type="AlphaFoldDB" id="A0A485M521"/>
<dbReference type="InterPro" id="IPR001208">
    <property type="entry name" value="MCM_dom"/>
</dbReference>
<evidence type="ECO:0000256" key="4">
    <source>
        <dbReference type="ARBA" id="ARBA00022741"/>
    </source>
</evidence>
<evidence type="ECO:0000256" key="5">
    <source>
        <dbReference type="ARBA" id="ARBA00022840"/>
    </source>
</evidence>
<dbReference type="InterPro" id="IPR003593">
    <property type="entry name" value="AAA+_ATPase"/>
</dbReference>
<dbReference type="Gene3D" id="3.40.50.300">
    <property type="entry name" value="P-loop containing nucleotide triphosphate hydrolases"/>
    <property type="match status" value="1"/>
</dbReference>
<dbReference type="Pfam" id="PF01078">
    <property type="entry name" value="Mg_chelatase"/>
    <property type="match status" value="1"/>
</dbReference>
<keyword evidence="6" id="KW-0408">Iron</keyword>
<gene>
    <name evidence="9" type="ORF">SCFA_660081</name>
</gene>
<evidence type="ECO:0000256" key="2">
    <source>
        <dbReference type="ARBA" id="ARBA00022691"/>
    </source>
</evidence>
<dbReference type="PANTHER" id="PTHR43075:SF1">
    <property type="entry name" value="FORMATE LYASE ACTIVATING ENZYME, PUTATIVE (AFU_ORTHOLOGUE AFUA_2G15630)-RELATED"/>
    <property type="match status" value="1"/>
</dbReference>
<keyword evidence="2" id="KW-0949">S-adenosyl-L-methionine</keyword>
<evidence type="ECO:0000256" key="1">
    <source>
        <dbReference type="ARBA" id="ARBA00006354"/>
    </source>
</evidence>
<dbReference type="Gene3D" id="3.30.230.10">
    <property type="match status" value="1"/>
</dbReference>
<dbReference type="GO" id="GO:0005524">
    <property type="term" value="F:ATP binding"/>
    <property type="evidence" value="ECO:0007669"/>
    <property type="project" value="UniProtKB-KW"/>
</dbReference>
<reference evidence="9" key="1">
    <citation type="submission" date="2019-03" db="EMBL/GenBank/DDBJ databases">
        <authorList>
            <person name="Hao L."/>
        </authorList>
    </citation>
    <scope>NUCLEOTIDE SEQUENCE</scope>
</reference>
<dbReference type="Gene3D" id="3.20.20.70">
    <property type="entry name" value="Aldolase class I"/>
    <property type="match status" value="1"/>
</dbReference>
<dbReference type="Pfam" id="PF13541">
    <property type="entry name" value="ChlI"/>
    <property type="match status" value="1"/>
</dbReference>
<dbReference type="GO" id="GO:0003677">
    <property type="term" value="F:DNA binding"/>
    <property type="evidence" value="ECO:0007669"/>
    <property type="project" value="InterPro"/>
</dbReference>
<feature type="domain" description="AAA+ ATPase" evidence="8">
    <location>
        <begin position="557"/>
        <end position="739"/>
    </location>
</feature>
<dbReference type="SFLD" id="SFLDG01099">
    <property type="entry name" value="Uncharacterised_Radical_SAM_Su"/>
    <property type="match status" value="1"/>
</dbReference>
<dbReference type="PRINTS" id="PR01657">
    <property type="entry name" value="MCMFAMILY"/>
</dbReference>
<dbReference type="InterPro" id="IPR004482">
    <property type="entry name" value="Mg_chelat-rel"/>
</dbReference>
<dbReference type="InterPro" id="IPR040085">
    <property type="entry name" value="MJ0674-like"/>
</dbReference>
<dbReference type="NCBIfam" id="TIGR00368">
    <property type="entry name" value="YifB family Mg chelatase-like AAA ATPase"/>
    <property type="match status" value="1"/>
</dbReference>
<dbReference type="InterPro" id="IPR000523">
    <property type="entry name" value="Mg_chelatse_chII-like_cat_dom"/>
</dbReference>
<dbReference type="Pfam" id="PF13335">
    <property type="entry name" value="Mg_chelatase_C"/>
    <property type="match status" value="1"/>
</dbReference>
<sequence>MKIMSEPSYLALYRSGELQKRAARVTAMLECCRVCPRDCRVDRTRGKRGYCRTGRYASVASIGPHFGEEAPLVGFGGSGTIFFSSCNLLCTFCQNYEISHFNEGAEVQPHELVDMMLRLERAGCHNINLVTPSHVVPQILEALPLAVEGGLRLPLVYNTGGYDCVETLKLLRGVVDIYMPDFKFWDPGAAKVFCNAPDYPDRARAAIREMHSQVGDLVTDSRGVAVKGILVRHLVMPEDTCGTAEIMSFLASEISPDTSVNIMDQYYPCYRACEDRRISRRITRGEYARALSRLRMPGSRRSVRHKCGTGVFVRTSASGVLGRKNLTGRTPSLSWTPTAEKGMLGYTMIAIVHSACPWGTDALGVVVEVDVHAGLPGFSIVGLPDNVVKESRERIRSAIINSGLEFPPRRITVNLAPADRKKEGGVFDLPICIAVLCALGIVPQERISGLMFIGELGLDGGVRPVRGAISAAFLAGKQEFRGVVCPETNAGEAALSGVKVWPVRDIKEIVQYLRTSLPDPYTALPPLKEPGEEALPDLADITGQDLSKRALEIAAAGGHNILFLGPPGAGKSMLAKRMPSILPPLSREEFLECTRIYSAAGRLGKGPLSTSRPFRSPHHTISDAGLIGGGSIPAPGEITLSHNGVLFLDELPEFRRSALESLRQPLEEGSVTISRANGVLSFPARFQLIGAMNPCPCGFLGHPSRECRCTPTQLSRYRTRVSGPLLDRIDLHVWVDPVDASQVLSRKSASASSSIRLRVEKARAVQEERGCLNAHIPEQKIEKICRIDAQAGKLLVQAMKTWSLSMRGFKRVMKVARSIADLDGSPDVRSDHLAEALQYRPELAKTLS</sequence>
<dbReference type="InterPro" id="IPR025158">
    <property type="entry name" value="Mg_chelat-rel_C"/>
</dbReference>
<dbReference type="SUPFAM" id="SSF102114">
    <property type="entry name" value="Radical SAM enzymes"/>
    <property type="match status" value="1"/>
</dbReference>
<evidence type="ECO:0000256" key="7">
    <source>
        <dbReference type="ARBA" id="ARBA00023014"/>
    </source>
</evidence>
<dbReference type="PANTHER" id="PTHR43075">
    <property type="entry name" value="FORMATE LYASE ACTIVATING ENZYME, PUTATIVE (AFU_ORTHOLOGUE AFUA_2G15630)-RELATED"/>
    <property type="match status" value="1"/>
</dbReference>
<keyword evidence="3" id="KW-0479">Metal-binding</keyword>
<dbReference type="InterPro" id="IPR027417">
    <property type="entry name" value="P-loop_NTPase"/>
</dbReference>
<evidence type="ECO:0000259" key="8">
    <source>
        <dbReference type="SMART" id="SM00382"/>
    </source>
</evidence>
<dbReference type="GO" id="GO:0046872">
    <property type="term" value="F:metal ion binding"/>
    <property type="evidence" value="ECO:0007669"/>
    <property type="project" value="UniProtKB-KW"/>
</dbReference>